<protein>
    <recommendedName>
        <fullName evidence="3">Adhesin domain-containing protein</fullName>
    </recommendedName>
</protein>
<organism evidence="1 2">
    <name type="scientific">Pyrococcus yayanosii (strain CH1 / JCM 16557)</name>
    <dbReference type="NCBI Taxonomy" id="529709"/>
    <lineage>
        <taxon>Archaea</taxon>
        <taxon>Methanobacteriati</taxon>
        <taxon>Methanobacteriota</taxon>
        <taxon>Thermococci</taxon>
        <taxon>Thermococcales</taxon>
        <taxon>Thermococcaceae</taxon>
        <taxon>Pyrococcus</taxon>
    </lineage>
</organism>
<dbReference type="eggNOG" id="arCOG03825">
    <property type="taxonomic scope" value="Archaea"/>
</dbReference>
<dbReference type="KEGG" id="pya:PYCH_07160"/>
<proteinExistence type="predicted"/>
<dbReference type="EMBL" id="CP002779">
    <property type="protein sequence ID" value="AEH24404.1"/>
    <property type="molecule type" value="Genomic_DNA"/>
</dbReference>
<dbReference type="AlphaFoldDB" id="F8AIN2"/>
<accession>F8AIN2</accession>
<sequence>MRFEGIEKVWIKLIDTDVQILPSEDGTVHVYVEPEDAFTLKRDGSTLKVLTSTGWKLKNLLKKEKERARLSMRIPDDFCIEGSMKRGSLKAKRTRFDSIAIGEATAELEECEVKSPSVGPSKVKGSMYIREEAEVTVSMGNLELKILELGGDLEVLAVMGSITLKLPEDCDAVIETVQQGGGVVVNSGRLLGSGDHRVKISSVKGVVIVDTWGELDEV</sequence>
<evidence type="ECO:0000313" key="2">
    <source>
        <dbReference type="Proteomes" id="UP000008386"/>
    </source>
</evidence>
<keyword evidence="2" id="KW-1185">Reference proteome</keyword>
<dbReference type="OrthoDB" id="91252at2157"/>
<dbReference type="RefSeq" id="WP_013905461.1">
    <property type="nucleotide sequence ID" value="NC_015680.1"/>
</dbReference>
<dbReference type="Proteomes" id="UP000008386">
    <property type="component" value="Chromosome"/>
</dbReference>
<dbReference type="STRING" id="529709.PYCH_07160"/>
<dbReference type="GeneID" id="10837292"/>
<name>F8AIN2_PYRYC</name>
<reference evidence="1 2" key="1">
    <citation type="journal article" date="2011" name="J. Bacteriol.">
        <title>Complete genome sequence of the obligate piezophilic hyperthermophilic archaeon Pyrococcus yayanosii CH1.</title>
        <authorList>
            <person name="Jun X."/>
            <person name="Lupeng L."/>
            <person name="Minjuan X."/>
            <person name="Oger P."/>
            <person name="Fengping W."/>
            <person name="Jebbar M."/>
            <person name="Xiang X."/>
        </authorList>
    </citation>
    <scope>NUCLEOTIDE SEQUENCE [LARGE SCALE GENOMIC DNA]</scope>
    <source>
        <strain evidence="2">CH1 / JCM 16557</strain>
    </source>
</reference>
<evidence type="ECO:0000313" key="1">
    <source>
        <dbReference type="EMBL" id="AEH24404.1"/>
    </source>
</evidence>
<evidence type="ECO:0008006" key="3">
    <source>
        <dbReference type="Google" id="ProtNLM"/>
    </source>
</evidence>
<dbReference type="HOGENOM" id="CLU_1264620_0_0_2"/>
<gene>
    <name evidence="1" type="ordered locus">PYCH_07160</name>
</gene>